<feature type="chain" id="PRO_5041231062" evidence="7">
    <location>
        <begin position="22"/>
        <end position="250"/>
    </location>
</feature>
<dbReference type="InterPro" id="IPR036880">
    <property type="entry name" value="Kunitz_BPTI_sf"/>
</dbReference>
<accession>A0AA35PC77</accession>
<dbReference type="SMART" id="SM00131">
    <property type="entry name" value="KU"/>
    <property type="match status" value="2"/>
</dbReference>
<dbReference type="PROSITE" id="PS00280">
    <property type="entry name" value="BPTI_KUNITZ_1"/>
    <property type="match status" value="2"/>
</dbReference>
<evidence type="ECO:0000256" key="2">
    <source>
        <dbReference type="ARBA" id="ARBA00022525"/>
    </source>
</evidence>
<evidence type="ECO:0000313" key="10">
    <source>
        <dbReference type="Proteomes" id="UP001178461"/>
    </source>
</evidence>
<dbReference type="InterPro" id="IPR002223">
    <property type="entry name" value="Kunitz_BPTI"/>
</dbReference>
<dbReference type="SUPFAM" id="SSF57362">
    <property type="entry name" value="BPTI-like"/>
    <property type="match status" value="2"/>
</dbReference>
<dbReference type="Pfam" id="PF00014">
    <property type="entry name" value="Kunitz_BPTI"/>
    <property type="match status" value="2"/>
</dbReference>
<dbReference type="PANTHER" id="PTHR47247:SF1">
    <property type="entry name" value="KUNITZ-TYPE PROTEASE INHIBITOR 2"/>
    <property type="match status" value="1"/>
</dbReference>
<organism evidence="9 10">
    <name type="scientific">Podarcis lilfordi</name>
    <name type="common">Lilford's wall lizard</name>
    <dbReference type="NCBI Taxonomy" id="74358"/>
    <lineage>
        <taxon>Eukaryota</taxon>
        <taxon>Metazoa</taxon>
        <taxon>Chordata</taxon>
        <taxon>Craniata</taxon>
        <taxon>Vertebrata</taxon>
        <taxon>Euteleostomi</taxon>
        <taxon>Lepidosauria</taxon>
        <taxon>Squamata</taxon>
        <taxon>Bifurcata</taxon>
        <taxon>Unidentata</taxon>
        <taxon>Episquamata</taxon>
        <taxon>Laterata</taxon>
        <taxon>Lacertibaenia</taxon>
        <taxon>Lacertidae</taxon>
        <taxon>Podarcis</taxon>
    </lineage>
</organism>
<keyword evidence="4" id="KW-0722">Serine protease inhibitor</keyword>
<dbReference type="GO" id="GO:0044483">
    <property type="term" value="P:venom-mediated perturbation of hemostasis"/>
    <property type="evidence" value="ECO:0007669"/>
    <property type="project" value="UniProtKB-ARBA"/>
</dbReference>
<evidence type="ECO:0000256" key="7">
    <source>
        <dbReference type="SAM" id="SignalP"/>
    </source>
</evidence>
<dbReference type="PANTHER" id="PTHR47247">
    <property type="entry name" value="KUNITZ-TYPE PROTEASE INHIBITOR 2"/>
    <property type="match status" value="1"/>
</dbReference>
<evidence type="ECO:0000256" key="4">
    <source>
        <dbReference type="ARBA" id="ARBA00022900"/>
    </source>
</evidence>
<proteinExistence type="predicted"/>
<keyword evidence="5" id="KW-1015">Disulfide bond</keyword>
<dbReference type="FunFam" id="4.10.410.10:FF:000021">
    <property type="entry name" value="Serine protease inhibitor, putative"/>
    <property type="match status" value="1"/>
</dbReference>
<name>A0AA35PC77_9SAUR</name>
<keyword evidence="2" id="KW-0964">Secreted</keyword>
<dbReference type="EMBL" id="OX395133">
    <property type="protein sequence ID" value="CAI5780565.1"/>
    <property type="molecule type" value="Genomic_DNA"/>
</dbReference>
<comment type="subcellular location">
    <subcellularLocation>
        <location evidence="1">Secreted</location>
    </subcellularLocation>
</comment>
<dbReference type="InterPro" id="IPR020901">
    <property type="entry name" value="Prtase_inh_Kunz-CS"/>
</dbReference>
<keyword evidence="6" id="KW-1133">Transmembrane helix</keyword>
<keyword evidence="3" id="KW-0646">Protease inhibitor</keyword>
<evidence type="ECO:0000256" key="1">
    <source>
        <dbReference type="ARBA" id="ARBA00004613"/>
    </source>
</evidence>
<dbReference type="CDD" id="cd22621">
    <property type="entry name" value="Kunitz_HAI2_1-like"/>
    <property type="match status" value="1"/>
</dbReference>
<keyword evidence="6" id="KW-0812">Transmembrane</keyword>
<evidence type="ECO:0000256" key="6">
    <source>
        <dbReference type="SAM" id="Phobius"/>
    </source>
</evidence>
<reference evidence="9" key="1">
    <citation type="submission" date="2022-12" db="EMBL/GenBank/DDBJ databases">
        <authorList>
            <person name="Alioto T."/>
            <person name="Alioto T."/>
            <person name="Gomez Garrido J."/>
        </authorList>
    </citation>
    <scope>NUCLEOTIDE SEQUENCE</scope>
</reference>
<evidence type="ECO:0000313" key="9">
    <source>
        <dbReference type="EMBL" id="CAI5780565.1"/>
    </source>
</evidence>
<keyword evidence="7" id="KW-0732">Signal</keyword>
<evidence type="ECO:0000259" key="8">
    <source>
        <dbReference type="PROSITE" id="PS50279"/>
    </source>
</evidence>
<evidence type="ECO:0000256" key="5">
    <source>
        <dbReference type="ARBA" id="ARBA00023157"/>
    </source>
</evidence>
<gene>
    <name evidence="9" type="ORF">PODLI_1B001864</name>
</gene>
<feature type="transmembrane region" description="Helical" evidence="6">
    <location>
        <begin position="196"/>
        <end position="219"/>
    </location>
</feature>
<keyword evidence="6" id="KW-0472">Membrane</keyword>
<dbReference type="PROSITE" id="PS50279">
    <property type="entry name" value="BPTI_KUNITZ_2"/>
    <property type="match status" value="2"/>
</dbReference>
<feature type="signal peptide" evidence="7">
    <location>
        <begin position="1"/>
        <end position="21"/>
    </location>
</feature>
<dbReference type="AlphaFoldDB" id="A0AA35PC77"/>
<dbReference type="PRINTS" id="PR00759">
    <property type="entry name" value="BASICPTASE"/>
</dbReference>
<dbReference type="GO" id="GO:0004867">
    <property type="term" value="F:serine-type endopeptidase inhibitor activity"/>
    <property type="evidence" value="ECO:0007669"/>
    <property type="project" value="UniProtKB-KW"/>
</dbReference>
<keyword evidence="10" id="KW-1185">Reference proteome</keyword>
<dbReference type="Proteomes" id="UP001178461">
    <property type="component" value="Chromosome 8"/>
</dbReference>
<feature type="domain" description="BPTI/Kunitz inhibitor" evidence="8">
    <location>
        <begin position="26"/>
        <end position="76"/>
    </location>
</feature>
<sequence>MGRSAGLILMAAMVLGAAAEALPDDCYLPKVVGRCRAAFPRWWFNASSQACQEFIYGGCRGNANNFVSADKCRQICAADGGRGGTEGEAAAPTSKAASGSGHRRLPGDDRKGFQEFCAAPPEVGRCRGAFPRWHFDLETRTCKMFIFGGCGGNKNNYDYEEHCLQCARDGELTEEPLEPQQHGHLFPDPMIHSTRAVVLAVLLALMAAALLGSMVLFLVKICRKNPQLSLGPVWSTLDDKEYLMSNTYTL</sequence>
<dbReference type="Gene3D" id="4.10.410.10">
    <property type="entry name" value="Pancreatic trypsin inhibitor Kunitz domain"/>
    <property type="match status" value="2"/>
</dbReference>
<evidence type="ECO:0000256" key="3">
    <source>
        <dbReference type="ARBA" id="ARBA00022690"/>
    </source>
</evidence>
<feature type="domain" description="BPTI/Kunitz inhibitor" evidence="8">
    <location>
        <begin position="117"/>
        <end position="167"/>
    </location>
</feature>
<protein>
    <submittedName>
        <fullName evidence="9">Kunitz-type protease inhibitor 2</fullName>
    </submittedName>
</protein>
<dbReference type="GO" id="GO:0005576">
    <property type="term" value="C:extracellular region"/>
    <property type="evidence" value="ECO:0007669"/>
    <property type="project" value="UniProtKB-SubCell"/>
</dbReference>